<dbReference type="PANTHER" id="PTHR23416">
    <property type="entry name" value="SIALIC ACID SYNTHASE-RELATED"/>
    <property type="match status" value="1"/>
</dbReference>
<organism evidence="4 5">
    <name type="scientific">Aeromonas caviae</name>
    <name type="common">Aeromonas punctata</name>
    <dbReference type="NCBI Taxonomy" id="648"/>
    <lineage>
        <taxon>Bacteria</taxon>
        <taxon>Pseudomonadati</taxon>
        <taxon>Pseudomonadota</taxon>
        <taxon>Gammaproteobacteria</taxon>
        <taxon>Aeromonadales</taxon>
        <taxon>Aeromonadaceae</taxon>
        <taxon>Aeromonas</taxon>
    </lineage>
</organism>
<accession>A0AA37CXU7</accession>
<evidence type="ECO:0000256" key="3">
    <source>
        <dbReference type="ARBA" id="ARBA00023315"/>
    </source>
</evidence>
<dbReference type="InterPro" id="IPR018357">
    <property type="entry name" value="Hexapep_transf_CS"/>
</dbReference>
<evidence type="ECO:0000313" key="4">
    <source>
        <dbReference type="EMBL" id="GJA63041.1"/>
    </source>
</evidence>
<dbReference type="PROSITE" id="PS00101">
    <property type="entry name" value="HEXAPEP_TRANSFERASES"/>
    <property type="match status" value="1"/>
</dbReference>
<dbReference type="AlphaFoldDB" id="A0AA37CXU7"/>
<keyword evidence="3" id="KW-0012">Acyltransferase</keyword>
<gene>
    <name evidence="4" type="primary">wbbJ</name>
    <name evidence="4" type="ORF">KAM351_16520</name>
</gene>
<name>A0AA37CXU7_AERCA</name>
<dbReference type="CDD" id="cd04647">
    <property type="entry name" value="LbH_MAT_like"/>
    <property type="match status" value="1"/>
</dbReference>
<reference evidence="4" key="1">
    <citation type="submission" date="2021-07" db="EMBL/GenBank/DDBJ databases">
        <title>Draft genome sequence of carbapenem-resistant Aeromonas spp. in Japan.</title>
        <authorList>
            <person name="Maehana S."/>
            <person name="Suzuki M."/>
            <person name="Kitasato H."/>
        </authorList>
    </citation>
    <scope>NUCLEOTIDE SEQUENCE</scope>
    <source>
        <strain evidence="4">KAM351</strain>
    </source>
</reference>
<sequence length="199" mass="22152">MMFYIEHYGFWGCIRLIIEVIFTKIRFRNAKIIRTPFECRGKKFFKIGRGFTTGRYCRLEAHGPEGKKVIIGERCQINDSVHIAAADSIVIGDDVLIASRVFITDLNHGNYSGVEHSHPDSICRERTLHTKPVLIESNVWLGEGVVVLPGVTIGKSSIIGANSVVSRDIPANSIAVGNPARVIKQFDFQRGQWVAADAK</sequence>
<dbReference type="Gene3D" id="2.160.10.10">
    <property type="entry name" value="Hexapeptide repeat proteins"/>
    <property type="match status" value="1"/>
</dbReference>
<dbReference type="Pfam" id="PF00132">
    <property type="entry name" value="Hexapep"/>
    <property type="match status" value="1"/>
</dbReference>
<comment type="caution">
    <text evidence="4">The sequence shown here is derived from an EMBL/GenBank/DDBJ whole genome shotgun (WGS) entry which is preliminary data.</text>
</comment>
<keyword evidence="2" id="KW-0677">Repeat</keyword>
<protein>
    <submittedName>
        <fullName evidence="4">Lipopolysaccharide biosynthesis O-acetyl transferase WbbJ</fullName>
    </submittedName>
</protein>
<evidence type="ECO:0000256" key="1">
    <source>
        <dbReference type="ARBA" id="ARBA00022679"/>
    </source>
</evidence>
<dbReference type="InterPro" id="IPR011004">
    <property type="entry name" value="Trimer_LpxA-like_sf"/>
</dbReference>
<dbReference type="InterPro" id="IPR001451">
    <property type="entry name" value="Hexapep"/>
</dbReference>
<dbReference type="PANTHER" id="PTHR23416:SF78">
    <property type="entry name" value="LIPOPOLYSACCHARIDE BIOSYNTHESIS O-ACETYL TRANSFERASE WBBJ-RELATED"/>
    <property type="match status" value="1"/>
</dbReference>
<dbReference type="Proteomes" id="UP000886934">
    <property type="component" value="Unassembled WGS sequence"/>
</dbReference>
<evidence type="ECO:0000313" key="5">
    <source>
        <dbReference type="Proteomes" id="UP000886934"/>
    </source>
</evidence>
<keyword evidence="1 4" id="KW-0808">Transferase</keyword>
<dbReference type="EMBL" id="BPNN01000019">
    <property type="protein sequence ID" value="GJA63041.1"/>
    <property type="molecule type" value="Genomic_DNA"/>
</dbReference>
<proteinExistence type="predicted"/>
<dbReference type="SUPFAM" id="SSF51161">
    <property type="entry name" value="Trimeric LpxA-like enzymes"/>
    <property type="match status" value="1"/>
</dbReference>
<dbReference type="GO" id="GO:0016746">
    <property type="term" value="F:acyltransferase activity"/>
    <property type="evidence" value="ECO:0007669"/>
    <property type="project" value="UniProtKB-KW"/>
</dbReference>
<dbReference type="RefSeq" id="WP_223924893.1">
    <property type="nucleotide sequence ID" value="NZ_BPND01000022.1"/>
</dbReference>
<evidence type="ECO:0000256" key="2">
    <source>
        <dbReference type="ARBA" id="ARBA00022737"/>
    </source>
</evidence>
<dbReference type="InterPro" id="IPR051159">
    <property type="entry name" value="Hexapeptide_acetyltransf"/>
</dbReference>